<evidence type="ECO:0000256" key="1">
    <source>
        <dbReference type="SAM" id="MobiDB-lite"/>
    </source>
</evidence>
<sequence>MNISWTFFVLIIFNLNEIISSKDDQDTKMEIKITTHGQIEKNRKIDVHVISTLDGSDVSSSSNKTQEKDAQESENSEVRIKSRNDMTGSVQFQKKTAEEEDIQTNNLMNRRPPVEEQPNGPVIENNQGQQLTNKPNSAADLVNNPVPKSILKENTDVPTGEEKNDDTNPQIYNLSSEDEKSIPKSLPTNNDANPQNYNLPSEDEKSIPKSLPRRGYSVTYSGVPKSDEDIASFTGDGTSPPVYDWGSNDENSKLESPPRRGYSVTYSGVPKSDEDIASFTGDGTSPPVYDWGSKDENSKLESPPRRGYSVTYSGVPKSDEDIASFTGDGTSPPVYDWGSNDENNKLESPPRMDK</sequence>
<proteinExistence type="predicted"/>
<feature type="compositionally biased region" description="Polar residues" evidence="1">
    <location>
        <begin position="186"/>
        <end position="199"/>
    </location>
</feature>
<dbReference type="EMBL" id="CABPRJ010000001">
    <property type="protein sequence ID" value="VVC24227.1"/>
    <property type="molecule type" value="Genomic_DNA"/>
</dbReference>
<protein>
    <submittedName>
        <fullName evidence="3">Uncharacterized protein</fullName>
    </submittedName>
</protein>
<evidence type="ECO:0000313" key="3">
    <source>
        <dbReference type="EMBL" id="VVC24227.1"/>
    </source>
</evidence>
<feature type="compositionally biased region" description="Polar residues" evidence="1">
    <location>
        <begin position="124"/>
        <end position="136"/>
    </location>
</feature>
<feature type="chain" id="PRO_5022836644" evidence="2">
    <location>
        <begin position="22"/>
        <end position="354"/>
    </location>
</feature>
<feature type="compositionally biased region" description="Basic and acidic residues" evidence="1">
    <location>
        <begin position="150"/>
        <end position="166"/>
    </location>
</feature>
<feature type="compositionally biased region" description="Polar residues" evidence="1">
    <location>
        <begin position="85"/>
        <end position="94"/>
    </location>
</feature>
<gene>
    <name evidence="3" type="ORF">CINCED_3A021721</name>
</gene>
<evidence type="ECO:0000313" key="4">
    <source>
        <dbReference type="Proteomes" id="UP000325440"/>
    </source>
</evidence>
<keyword evidence="4" id="KW-1185">Reference proteome</keyword>
<feature type="compositionally biased region" description="Basic and acidic residues" evidence="1">
    <location>
        <begin position="342"/>
        <end position="354"/>
    </location>
</feature>
<keyword evidence="2" id="KW-0732">Signal</keyword>
<dbReference type="Proteomes" id="UP000325440">
    <property type="component" value="Unassembled WGS sequence"/>
</dbReference>
<reference evidence="3 4" key="1">
    <citation type="submission" date="2019-08" db="EMBL/GenBank/DDBJ databases">
        <authorList>
            <person name="Alioto T."/>
            <person name="Alioto T."/>
            <person name="Gomez Garrido J."/>
        </authorList>
    </citation>
    <scope>NUCLEOTIDE SEQUENCE [LARGE SCALE GENOMIC DNA]</scope>
</reference>
<evidence type="ECO:0000256" key="2">
    <source>
        <dbReference type="SAM" id="SignalP"/>
    </source>
</evidence>
<feature type="compositionally biased region" description="Basic and acidic residues" evidence="1">
    <location>
        <begin position="292"/>
        <end position="304"/>
    </location>
</feature>
<dbReference type="AlphaFoldDB" id="A0A5E4M371"/>
<accession>A0A5E4M371</accession>
<feature type="signal peptide" evidence="2">
    <location>
        <begin position="1"/>
        <end position="21"/>
    </location>
</feature>
<name>A0A5E4M371_9HEMI</name>
<feature type="region of interest" description="Disordered" evidence="1">
    <location>
        <begin position="54"/>
        <end position="354"/>
    </location>
</feature>
<organism evidence="3 4">
    <name type="scientific">Cinara cedri</name>
    <dbReference type="NCBI Taxonomy" id="506608"/>
    <lineage>
        <taxon>Eukaryota</taxon>
        <taxon>Metazoa</taxon>
        <taxon>Ecdysozoa</taxon>
        <taxon>Arthropoda</taxon>
        <taxon>Hexapoda</taxon>
        <taxon>Insecta</taxon>
        <taxon>Pterygota</taxon>
        <taxon>Neoptera</taxon>
        <taxon>Paraneoptera</taxon>
        <taxon>Hemiptera</taxon>
        <taxon>Sternorrhyncha</taxon>
        <taxon>Aphidomorpha</taxon>
        <taxon>Aphidoidea</taxon>
        <taxon>Aphididae</taxon>
        <taxon>Lachninae</taxon>
        <taxon>Cinara</taxon>
    </lineage>
</organism>
<feature type="compositionally biased region" description="Basic and acidic residues" evidence="1">
    <location>
        <begin position="65"/>
        <end position="84"/>
    </location>
</feature>